<evidence type="ECO:0000256" key="4">
    <source>
        <dbReference type="SAM" id="SignalP"/>
    </source>
</evidence>
<accession>A0A2R4MGA2</accession>
<dbReference type="GO" id="GO:0043190">
    <property type="term" value="C:ATP-binding cassette (ABC) transporter complex"/>
    <property type="evidence" value="ECO:0007669"/>
    <property type="project" value="InterPro"/>
</dbReference>
<keyword evidence="3 4" id="KW-0732">Signal</keyword>
<dbReference type="Pfam" id="PF00496">
    <property type="entry name" value="SBP_bac_5"/>
    <property type="match status" value="1"/>
</dbReference>
<dbReference type="Gene3D" id="3.10.105.10">
    <property type="entry name" value="Dipeptide-binding Protein, Domain 3"/>
    <property type="match status" value="1"/>
</dbReference>
<name>A0A2R4MGA2_9HYPH</name>
<evidence type="ECO:0000313" key="7">
    <source>
        <dbReference type="Proteomes" id="UP000258927"/>
    </source>
</evidence>
<dbReference type="GO" id="GO:0015833">
    <property type="term" value="P:peptide transport"/>
    <property type="evidence" value="ECO:0007669"/>
    <property type="project" value="TreeGrafter"/>
</dbReference>
<comment type="similarity">
    <text evidence="2">Belongs to the bacterial solute-binding protein 5 family.</text>
</comment>
<evidence type="ECO:0000259" key="5">
    <source>
        <dbReference type="Pfam" id="PF00496"/>
    </source>
</evidence>
<dbReference type="Gene3D" id="3.90.76.10">
    <property type="entry name" value="Dipeptide-binding Protein, Domain 1"/>
    <property type="match status" value="1"/>
</dbReference>
<evidence type="ECO:0000256" key="1">
    <source>
        <dbReference type="ARBA" id="ARBA00004418"/>
    </source>
</evidence>
<evidence type="ECO:0000256" key="3">
    <source>
        <dbReference type="ARBA" id="ARBA00022729"/>
    </source>
</evidence>
<dbReference type="CDD" id="cd08511">
    <property type="entry name" value="PBP2_NikA_DppA_OppA_like_5"/>
    <property type="match status" value="1"/>
</dbReference>
<reference evidence="6 7" key="1">
    <citation type="submission" date="2017-05" db="EMBL/GenBank/DDBJ databases">
        <title>Genome Analysis of Maritalea myrionectae HL2708#5.</title>
        <authorList>
            <consortium name="Cotde Inc.-PKNU"/>
            <person name="Jang D."/>
            <person name="Oh H.-M."/>
        </authorList>
    </citation>
    <scope>NUCLEOTIDE SEQUENCE [LARGE SCALE GENOMIC DNA]</scope>
    <source>
        <strain evidence="6 7">HL2708#5</strain>
    </source>
</reference>
<feature type="signal peptide" evidence="4">
    <location>
        <begin position="1"/>
        <end position="22"/>
    </location>
</feature>
<dbReference type="PIRSF" id="PIRSF002741">
    <property type="entry name" value="MppA"/>
    <property type="match status" value="1"/>
</dbReference>
<protein>
    <submittedName>
        <fullName evidence="6">Nickel-binding periplasmic protein</fullName>
    </submittedName>
</protein>
<evidence type="ECO:0000256" key="2">
    <source>
        <dbReference type="ARBA" id="ARBA00005695"/>
    </source>
</evidence>
<proteinExistence type="inferred from homology"/>
<organism evidence="6 7">
    <name type="scientific">Maritalea myrionectae</name>
    <dbReference type="NCBI Taxonomy" id="454601"/>
    <lineage>
        <taxon>Bacteria</taxon>
        <taxon>Pseudomonadati</taxon>
        <taxon>Pseudomonadota</taxon>
        <taxon>Alphaproteobacteria</taxon>
        <taxon>Hyphomicrobiales</taxon>
        <taxon>Devosiaceae</taxon>
        <taxon>Maritalea</taxon>
    </lineage>
</organism>
<dbReference type="Proteomes" id="UP000258927">
    <property type="component" value="Chromosome"/>
</dbReference>
<dbReference type="InterPro" id="IPR000914">
    <property type="entry name" value="SBP_5_dom"/>
</dbReference>
<gene>
    <name evidence="6" type="ORF">MXMO3_02401</name>
</gene>
<dbReference type="InterPro" id="IPR030678">
    <property type="entry name" value="Peptide/Ni-bd"/>
</dbReference>
<dbReference type="GO" id="GO:1904680">
    <property type="term" value="F:peptide transmembrane transporter activity"/>
    <property type="evidence" value="ECO:0007669"/>
    <property type="project" value="TreeGrafter"/>
</dbReference>
<dbReference type="GO" id="GO:0030288">
    <property type="term" value="C:outer membrane-bounded periplasmic space"/>
    <property type="evidence" value="ECO:0007669"/>
    <property type="project" value="UniProtKB-ARBA"/>
</dbReference>
<dbReference type="RefSeq" id="WP_117396014.1">
    <property type="nucleotide sequence ID" value="NZ_CP021330.1"/>
</dbReference>
<feature type="chain" id="PRO_5015342599" evidence="4">
    <location>
        <begin position="23"/>
        <end position="500"/>
    </location>
</feature>
<dbReference type="PANTHER" id="PTHR30290">
    <property type="entry name" value="PERIPLASMIC BINDING COMPONENT OF ABC TRANSPORTER"/>
    <property type="match status" value="1"/>
</dbReference>
<dbReference type="SUPFAM" id="SSF53850">
    <property type="entry name" value="Periplasmic binding protein-like II"/>
    <property type="match status" value="1"/>
</dbReference>
<dbReference type="InterPro" id="IPR039424">
    <property type="entry name" value="SBP_5"/>
</dbReference>
<comment type="subcellular location">
    <subcellularLocation>
        <location evidence="1">Periplasm</location>
    </subcellularLocation>
</comment>
<evidence type="ECO:0000313" key="6">
    <source>
        <dbReference type="EMBL" id="AVX04914.1"/>
    </source>
</evidence>
<feature type="domain" description="Solute-binding protein family 5" evidence="5">
    <location>
        <begin position="65"/>
        <end position="418"/>
    </location>
</feature>
<keyword evidence="7" id="KW-1185">Reference proteome</keyword>
<dbReference type="Gene3D" id="3.40.190.10">
    <property type="entry name" value="Periplasmic binding protein-like II"/>
    <property type="match status" value="1"/>
</dbReference>
<dbReference type="KEGG" id="mmyr:MXMO3_02401"/>
<dbReference type="EMBL" id="CP021330">
    <property type="protein sequence ID" value="AVX04914.1"/>
    <property type="molecule type" value="Genomic_DNA"/>
</dbReference>
<dbReference type="AlphaFoldDB" id="A0A2R4MGA2"/>
<sequence>MNLLKTTFMAALLSATAMTASAASLKIGLESDPDALDPDKSRTFVGRIVFTSMCDKLVDITPDLEIVPQLATEWSTSEDGKTLTLNLREGVTFHDGTPFNAEAVKANIERSKTFEESVRKSELTSIESVDVVDELTVQFNLSNPDAPLMAQLADRSGMMMAPSALSADYANNPVCSGPFKFVSRSAQDKIELEKYDGYWNADAIQLDGVSYVIIPDSTVRLANLQSGDIHIVNQLAATDAETVESTDGLRFANITGLGYQGLTFNLNNGDMAQNPLGQNAKVREAFDLAIDREAINQVVFNGLFKPASQPYTPNSPYFNPDYPVIQRDIEKSKALLAEAGVETPVKVQLQVPNTPVTLQLVQVIQSMVSEAGFEVEIIAKEFATLLSDADAGDFQITQIGWSGRIDPDGNIHGFVTTGAGFNDGNYSNEKIDELLNSARTISNPQERAALYQEAMGIVAQDRPLIYLYHLGWLYGIDEKVQGLTLYPDGMLRLEGVSLEN</sequence>
<dbReference type="PANTHER" id="PTHR30290:SF38">
    <property type="entry name" value="D,D-DIPEPTIDE-BINDING PERIPLASMIC PROTEIN DDPA-RELATED"/>
    <property type="match status" value="1"/>
</dbReference>